<reference evidence="1" key="2">
    <citation type="journal article" date="2024" name="Antonie Van Leeuwenhoek">
        <title>Roseihalotalea indica gen. nov., sp. nov., a halophilic Bacteroidetes from mesopelagic Southwest Indian Ocean with higher carbohydrate metabolic potential.</title>
        <authorList>
            <person name="Chen B."/>
            <person name="Zhang M."/>
            <person name="Lin D."/>
            <person name="Ye J."/>
            <person name="Tang K."/>
        </authorList>
    </citation>
    <scope>NUCLEOTIDE SEQUENCE</scope>
    <source>
        <strain evidence="1">TK19036</strain>
    </source>
</reference>
<evidence type="ECO:0000313" key="1">
    <source>
        <dbReference type="EMBL" id="WKN35050.1"/>
    </source>
</evidence>
<protein>
    <submittedName>
        <fullName evidence="1">Uncharacterized protein</fullName>
    </submittedName>
</protein>
<sequence>METIFLIELPYQDGELRVKLQGEVQQKRFGDSDELSLSFVINLPEADGRRTIEVNLLVDSQEPANLSVTGLFELPDLATCIIICGVKALTGPFLKCYNRNPKIYLKCLKNKGISIASSAIPCIIECLNDSQ</sequence>
<dbReference type="AlphaFoldDB" id="A0AA49JFH4"/>
<accession>A0AA49JFH4</accession>
<organism evidence="1">
    <name type="scientific">Roseihalotalea indica</name>
    <dbReference type="NCBI Taxonomy" id="2867963"/>
    <lineage>
        <taxon>Bacteria</taxon>
        <taxon>Pseudomonadati</taxon>
        <taxon>Bacteroidota</taxon>
        <taxon>Cytophagia</taxon>
        <taxon>Cytophagales</taxon>
        <taxon>Catalimonadaceae</taxon>
        <taxon>Roseihalotalea</taxon>
    </lineage>
</organism>
<proteinExistence type="predicted"/>
<reference evidence="1" key="1">
    <citation type="journal article" date="2023" name="Comput. Struct. Biotechnol. J.">
        <title>Discovery of a novel marine Bacteroidetes with a rich repertoire of carbohydrate-active enzymes.</title>
        <authorList>
            <person name="Chen B."/>
            <person name="Liu G."/>
            <person name="Chen Q."/>
            <person name="Wang H."/>
            <person name="Liu L."/>
            <person name="Tang K."/>
        </authorList>
    </citation>
    <scope>NUCLEOTIDE SEQUENCE</scope>
    <source>
        <strain evidence="1">TK19036</strain>
    </source>
</reference>
<gene>
    <name evidence="1" type="ORF">K4G66_21980</name>
</gene>
<name>A0AA49JFH4_9BACT</name>
<dbReference type="EMBL" id="CP120682">
    <property type="protein sequence ID" value="WKN35050.1"/>
    <property type="molecule type" value="Genomic_DNA"/>
</dbReference>